<keyword evidence="2" id="KW-1185">Reference proteome</keyword>
<dbReference type="RefSeq" id="WP_126643186.1">
    <property type="nucleotide sequence ID" value="NZ_BIFH01000050.1"/>
</dbReference>
<dbReference type="EMBL" id="BIFH01000050">
    <property type="protein sequence ID" value="GCE01565.1"/>
    <property type="molecule type" value="Genomic_DNA"/>
</dbReference>
<name>A0A401Z410_9ACTN</name>
<dbReference type="AlphaFoldDB" id="A0A401Z410"/>
<gene>
    <name evidence="1" type="ORF">EHYA_09331</name>
</gene>
<comment type="caution">
    <text evidence="1">The sequence shown here is derived from an EMBL/GenBank/DDBJ whole genome shotgun (WGS) entry which is preliminary data.</text>
</comment>
<accession>A0A401Z410</accession>
<proteinExistence type="predicted"/>
<reference evidence="1 2" key="1">
    <citation type="submission" date="2018-12" db="EMBL/GenBank/DDBJ databases">
        <title>Draft genome sequence of Embleya hyalina NBRC 13850T.</title>
        <authorList>
            <person name="Komaki H."/>
            <person name="Hosoyama A."/>
            <person name="Kimura A."/>
            <person name="Ichikawa N."/>
            <person name="Tamura T."/>
        </authorList>
    </citation>
    <scope>NUCLEOTIDE SEQUENCE [LARGE SCALE GENOMIC DNA]</scope>
    <source>
        <strain evidence="1 2">NBRC 13850</strain>
    </source>
</reference>
<organism evidence="1 2">
    <name type="scientific">Embleya hyalina</name>
    <dbReference type="NCBI Taxonomy" id="516124"/>
    <lineage>
        <taxon>Bacteria</taxon>
        <taxon>Bacillati</taxon>
        <taxon>Actinomycetota</taxon>
        <taxon>Actinomycetes</taxon>
        <taxon>Kitasatosporales</taxon>
        <taxon>Streptomycetaceae</taxon>
        <taxon>Embleya</taxon>
    </lineage>
</organism>
<evidence type="ECO:0000313" key="2">
    <source>
        <dbReference type="Proteomes" id="UP000286931"/>
    </source>
</evidence>
<sequence length="167" mass="17645">MSVTVTGSDRVAALAPHVAAAVTATVGPLPHRTWLIVASPRELRAHHRSVVRVVCGGTAPQRRRIRLAFPGDQAALAMPGPDGDVVVLLRARTCARARPDDLVRLIGGALVYAAQFARPGVRDLVLAGIRHNHDTHEAEADAAEAALLAHVRTTTTTTTTTTTGEHL</sequence>
<dbReference type="Proteomes" id="UP000286931">
    <property type="component" value="Unassembled WGS sequence"/>
</dbReference>
<protein>
    <submittedName>
        <fullName evidence="1">Uncharacterized protein</fullName>
    </submittedName>
</protein>
<dbReference type="OrthoDB" id="4217694at2"/>
<evidence type="ECO:0000313" key="1">
    <source>
        <dbReference type="EMBL" id="GCE01565.1"/>
    </source>
</evidence>